<dbReference type="GO" id="GO:0030515">
    <property type="term" value="F:snoRNA binding"/>
    <property type="evidence" value="ECO:0007669"/>
    <property type="project" value="InterPro"/>
</dbReference>
<dbReference type="EMBL" id="CM001267">
    <property type="protein sequence ID" value="EHH24062.1"/>
    <property type="molecule type" value="Genomic_DNA"/>
</dbReference>
<evidence type="ECO:0000256" key="2">
    <source>
        <dbReference type="ARBA" id="ARBA00053627"/>
    </source>
</evidence>
<dbReference type="GO" id="GO:0031428">
    <property type="term" value="C:box C/D methylation guide snoRNP complex"/>
    <property type="evidence" value="ECO:0007669"/>
    <property type="project" value="InterPro"/>
</dbReference>
<evidence type="ECO:0000259" key="4">
    <source>
        <dbReference type="PROSITE" id="PS51358"/>
    </source>
</evidence>
<evidence type="ECO:0000313" key="5">
    <source>
        <dbReference type="EMBL" id="EHH24062.1"/>
    </source>
</evidence>
<dbReference type="PROSITE" id="PS51358">
    <property type="entry name" value="NOP"/>
    <property type="match status" value="1"/>
</dbReference>
<dbReference type="InterPro" id="IPR042239">
    <property type="entry name" value="Nop_C"/>
</dbReference>
<dbReference type="InterPro" id="IPR045056">
    <property type="entry name" value="Nop56/Nop58"/>
</dbReference>
<evidence type="ECO:0000256" key="1">
    <source>
        <dbReference type="ARBA" id="ARBA00041388"/>
    </source>
</evidence>
<dbReference type="Pfam" id="PF01798">
    <property type="entry name" value="Nop"/>
    <property type="match status" value="1"/>
</dbReference>
<organism evidence="5">
    <name type="scientific">Macaca mulatta</name>
    <name type="common">Rhesus macaque</name>
    <dbReference type="NCBI Taxonomy" id="9544"/>
    <lineage>
        <taxon>Eukaryota</taxon>
        <taxon>Metazoa</taxon>
        <taxon>Chordata</taxon>
        <taxon>Craniata</taxon>
        <taxon>Vertebrata</taxon>
        <taxon>Euteleostomi</taxon>
        <taxon>Mammalia</taxon>
        <taxon>Eutheria</taxon>
        <taxon>Euarchontoglires</taxon>
        <taxon>Primates</taxon>
        <taxon>Haplorrhini</taxon>
        <taxon>Catarrhini</taxon>
        <taxon>Cercopithecidae</taxon>
        <taxon>Cercopithecinae</taxon>
        <taxon>Macaca</taxon>
    </lineage>
</organism>
<dbReference type="InterPro" id="IPR002687">
    <property type="entry name" value="Nop_dom"/>
</dbReference>
<evidence type="ECO:0000256" key="3">
    <source>
        <dbReference type="ARBA" id="ARBA00064370"/>
    </source>
</evidence>
<dbReference type="GO" id="GO:0032040">
    <property type="term" value="C:small-subunit processome"/>
    <property type="evidence" value="ECO:0007669"/>
    <property type="project" value="InterPro"/>
</dbReference>
<comment type="function">
    <text evidence="2">Involved in the early to middle stages of 60S ribosomal subunit biogenesis. Required for the biogenesis of box C/D snoRNAs such U3, U8 and U14 snoRNAs. Part of the small subunit (SSU) processome, first precursor of the small eukaryotic ribosomal subunit. During the assembly of the SSU processome in the nucleolus, many ribosome biogenesis factors, an RNA chaperone and ribosomal proteins associate with the nascent pre-rRNA and work in concert to generate RNA folding, modifications, rearrangements and cleavage as well as targeted degradation of pre-ribosomal RNA by the RNA exosome. Core component of box C/D small nucleolar ribonucleoprotein (snoRNP) complexes that function in methylation of multiple sites on ribosomal RNAs (rRNAs) and messenger RNAs (mRNAs).</text>
</comment>
<dbReference type="Proteomes" id="UP000013456">
    <property type="component" value="Chromosome 15"/>
</dbReference>
<dbReference type="Gene3D" id="1.10.246.90">
    <property type="entry name" value="Nop domain"/>
    <property type="match status" value="1"/>
</dbReference>
<comment type="subunit">
    <text evidence="3">Part of a large pre-ribosomal ribonucleoprotein (RNP) complex, that consists of at least 62 ribosomal proteins, 45 nonribosomal proteins and both pre-rRNA and mature rRNA species. Within this complex directly interacts with TCOF1 in an RNA-independent manner. Core component of box C/D small nucleolar ribonucleoprotein (snoRNP) particles; the core proteins SNU13, NOP56, NOP58 and FBL or FBLL1 assemble stepwise onto the snoRNA. Interacts with NOP1 and NOP58. Interacts with NUFIP1, RUVBL1 and RUVBL2; RUVBL1:RUVBL2 seem to bridge the association of NOP56 with NUFIP1. Part of the small subunit (SSU) processome, composed of more than 70 proteins and the RNA chaperone small nucleolar RNA (snoRNA) U3. Interacts with NOP2 and FBL.</text>
</comment>
<dbReference type="PANTHER" id="PTHR10894:SF0">
    <property type="entry name" value="NUCLEOLAR PROTEIN 56"/>
    <property type="match status" value="1"/>
</dbReference>
<dbReference type="AlphaFoldDB" id="G7NFQ5"/>
<feature type="non-terminal residue" evidence="5">
    <location>
        <position position="76"/>
    </location>
</feature>
<reference evidence="5" key="1">
    <citation type="journal article" date="2011" name="Nat. Biotechnol.">
        <title>Genome sequencing and comparison of two nonhuman primate animal models, the cynomolgus and Chinese rhesus macaques.</title>
        <authorList>
            <person name="Yan G."/>
            <person name="Zhang G."/>
            <person name="Fang X."/>
            <person name="Zhang Y."/>
            <person name="Li C."/>
            <person name="Ling F."/>
            <person name="Cooper D.N."/>
            <person name="Li Q."/>
            <person name="Li Y."/>
            <person name="van Gool A.J."/>
            <person name="Du H."/>
            <person name="Chen J."/>
            <person name="Chen R."/>
            <person name="Zhang P."/>
            <person name="Huang Z."/>
            <person name="Thompson J.R."/>
            <person name="Meng Y."/>
            <person name="Bai Y."/>
            <person name="Wang J."/>
            <person name="Zhuo M."/>
            <person name="Wang T."/>
            <person name="Huang Y."/>
            <person name="Wei L."/>
            <person name="Li J."/>
            <person name="Wang Z."/>
            <person name="Hu H."/>
            <person name="Yang P."/>
            <person name="Le L."/>
            <person name="Stenson P.D."/>
            <person name="Li B."/>
            <person name="Liu X."/>
            <person name="Ball E.V."/>
            <person name="An N."/>
            <person name="Huang Q."/>
            <person name="Zhang Y."/>
            <person name="Fan W."/>
            <person name="Zhang X."/>
            <person name="Li Y."/>
            <person name="Wang W."/>
            <person name="Katze M.G."/>
            <person name="Su B."/>
            <person name="Nielsen R."/>
            <person name="Yang H."/>
            <person name="Wang J."/>
            <person name="Wang X."/>
            <person name="Wang J."/>
        </authorList>
    </citation>
    <scope>NUCLEOTIDE SEQUENCE [LARGE SCALE GENOMIC DNA]</scope>
    <source>
        <strain evidence="5">CR-5</strain>
    </source>
</reference>
<sequence length="76" mass="8217">VSGALTLSGNTPKYGFIFHSTFTGQAAARNKGHISRYLANNCSIASQINCFAEVLMSVFGETLQEQVEDCLSMRLA</sequence>
<feature type="non-terminal residue" evidence="5">
    <location>
        <position position="1"/>
    </location>
</feature>
<feature type="domain" description="Nop" evidence="4">
    <location>
        <begin position="1"/>
        <end position="76"/>
    </location>
</feature>
<dbReference type="SUPFAM" id="SSF89124">
    <property type="entry name" value="Nop domain"/>
    <property type="match status" value="1"/>
</dbReference>
<dbReference type="InterPro" id="IPR036070">
    <property type="entry name" value="Nop_dom_sf"/>
</dbReference>
<accession>G7NFQ5</accession>
<gene>
    <name evidence="5" type="ORF">EGK_07650</name>
</gene>
<dbReference type="PANTHER" id="PTHR10894">
    <property type="entry name" value="NUCLEOLAR PROTEIN 5 NUCLEOLAR PROTEIN NOP5 NOP58"/>
    <property type="match status" value="1"/>
</dbReference>
<protein>
    <recommendedName>
        <fullName evidence="1">Nucleolar protein 5A</fullName>
    </recommendedName>
</protein>
<name>G7NFQ5_MACMU</name>
<proteinExistence type="predicted"/>